<reference evidence="10" key="1">
    <citation type="submission" date="2017-09" db="EMBL/GenBank/DDBJ databases">
        <title>Depth-based differentiation of microbial function through sediment-hosted aquifers and enrichment of novel symbionts in the deep terrestrial subsurface.</title>
        <authorList>
            <person name="Probst A.J."/>
            <person name="Ladd B."/>
            <person name="Jarett J.K."/>
            <person name="Geller-Mcgrath D.E."/>
            <person name="Sieber C.M.K."/>
            <person name="Emerson J.B."/>
            <person name="Anantharaman K."/>
            <person name="Thomas B.C."/>
            <person name="Malmstrom R."/>
            <person name="Stieglmeier M."/>
            <person name="Klingl A."/>
            <person name="Woyke T."/>
            <person name="Ryan C.M."/>
            <person name="Banfield J.F."/>
        </authorList>
    </citation>
    <scope>NUCLEOTIDE SEQUENCE [LARGE SCALE GENOMIC DNA]</scope>
</reference>
<evidence type="ECO:0000256" key="1">
    <source>
        <dbReference type="ARBA" id="ARBA00004651"/>
    </source>
</evidence>
<evidence type="ECO:0000256" key="4">
    <source>
        <dbReference type="ARBA" id="ARBA00022692"/>
    </source>
</evidence>
<feature type="transmembrane region" description="Helical" evidence="7">
    <location>
        <begin position="339"/>
        <end position="360"/>
    </location>
</feature>
<sequence>MAKAEKLKVEDGEKRNLFGLGYKKDREYVLENLAMLLSSGMDVMSAFAAIKQEIGSKKMYKIISALEQKVSAGSSLWRALEPTKLLPSYMLSLVRTGEESGRLTENLKVIVQQQIKDREFKSRLRSAMIYPGIVFSLTIVIGIGVAWFILPKLADVFSSLKQDLPWITSVMINFGKVLKADGKIIVPIAVLIIAILWYFLFVNYKTKHLGQEILFRFPGIGKVIQEVELARFGFILGTLLGSGLPIVESISSLRQATTLRATQKFYEHLQKSIEQGDSFQHSFRSYKKSRKLIPAPIQQLIASGEQSGRLAESLLYIGRIYDAKVENSSKTIAVILEPVLLVIVWLGVVAVAVAVILPIYSMLGNFNT</sequence>
<gene>
    <name evidence="9" type="ORF">COT26_03325</name>
</gene>
<feature type="domain" description="Type II secretion system protein GspF" evidence="8">
    <location>
        <begin position="236"/>
        <end position="358"/>
    </location>
</feature>
<dbReference type="PANTHER" id="PTHR30012:SF0">
    <property type="entry name" value="TYPE II SECRETION SYSTEM PROTEIN F-RELATED"/>
    <property type="match status" value="1"/>
</dbReference>
<feature type="domain" description="Type II secretion system protein GspF" evidence="8">
    <location>
        <begin position="30"/>
        <end position="151"/>
    </location>
</feature>
<dbReference type="InterPro" id="IPR042094">
    <property type="entry name" value="T2SS_GspF_sf"/>
</dbReference>
<comment type="similarity">
    <text evidence="2">Belongs to the GSP F family.</text>
</comment>
<feature type="transmembrane region" description="Helical" evidence="7">
    <location>
        <begin position="184"/>
        <end position="204"/>
    </location>
</feature>
<name>A0A2H0YPV9_9BACT</name>
<evidence type="ECO:0000313" key="10">
    <source>
        <dbReference type="Proteomes" id="UP000236845"/>
    </source>
</evidence>
<evidence type="ECO:0000256" key="7">
    <source>
        <dbReference type="SAM" id="Phobius"/>
    </source>
</evidence>
<dbReference type="Gene3D" id="1.20.81.30">
    <property type="entry name" value="Type II secretion system (T2SS), domain F"/>
    <property type="match status" value="2"/>
</dbReference>
<evidence type="ECO:0000259" key="8">
    <source>
        <dbReference type="Pfam" id="PF00482"/>
    </source>
</evidence>
<dbReference type="Pfam" id="PF00482">
    <property type="entry name" value="T2SSF"/>
    <property type="match status" value="2"/>
</dbReference>
<protein>
    <recommendedName>
        <fullName evidence="8">Type II secretion system protein GspF domain-containing protein</fullName>
    </recommendedName>
</protein>
<comment type="caution">
    <text evidence="9">The sequence shown here is derived from an EMBL/GenBank/DDBJ whole genome shotgun (WGS) entry which is preliminary data.</text>
</comment>
<keyword evidence="6 7" id="KW-0472">Membrane</keyword>
<dbReference type="AlphaFoldDB" id="A0A2H0YPV9"/>
<keyword evidence="3" id="KW-1003">Cell membrane</keyword>
<dbReference type="Proteomes" id="UP000236845">
    <property type="component" value="Unassembled WGS sequence"/>
</dbReference>
<dbReference type="PANTHER" id="PTHR30012">
    <property type="entry name" value="GENERAL SECRETION PATHWAY PROTEIN"/>
    <property type="match status" value="1"/>
</dbReference>
<evidence type="ECO:0000313" key="9">
    <source>
        <dbReference type="EMBL" id="PIS40456.1"/>
    </source>
</evidence>
<keyword evidence="4 7" id="KW-0812">Transmembrane</keyword>
<dbReference type="InterPro" id="IPR003004">
    <property type="entry name" value="GspF/PilC"/>
</dbReference>
<dbReference type="EMBL" id="PEXW01000069">
    <property type="protein sequence ID" value="PIS40456.1"/>
    <property type="molecule type" value="Genomic_DNA"/>
</dbReference>
<organism evidence="9 10">
    <name type="scientific">Candidatus Kerfeldbacteria bacterium CG08_land_8_20_14_0_20_43_14</name>
    <dbReference type="NCBI Taxonomy" id="2014246"/>
    <lineage>
        <taxon>Bacteria</taxon>
        <taxon>Candidatus Kerfeldiibacteriota</taxon>
    </lineage>
</organism>
<evidence type="ECO:0000256" key="2">
    <source>
        <dbReference type="ARBA" id="ARBA00005745"/>
    </source>
</evidence>
<comment type="subcellular location">
    <subcellularLocation>
        <location evidence="1">Cell membrane</location>
        <topology evidence="1">Multi-pass membrane protein</topology>
    </subcellularLocation>
</comment>
<accession>A0A2H0YPV9</accession>
<feature type="transmembrane region" description="Helical" evidence="7">
    <location>
        <begin position="128"/>
        <end position="150"/>
    </location>
</feature>
<keyword evidence="5 7" id="KW-1133">Transmembrane helix</keyword>
<dbReference type="InterPro" id="IPR018076">
    <property type="entry name" value="T2SS_GspF_dom"/>
</dbReference>
<dbReference type="GO" id="GO:0005886">
    <property type="term" value="C:plasma membrane"/>
    <property type="evidence" value="ECO:0007669"/>
    <property type="project" value="UniProtKB-SubCell"/>
</dbReference>
<evidence type="ECO:0000256" key="6">
    <source>
        <dbReference type="ARBA" id="ARBA00023136"/>
    </source>
</evidence>
<evidence type="ECO:0000256" key="3">
    <source>
        <dbReference type="ARBA" id="ARBA00022475"/>
    </source>
</evidence>
<proteinExistence type="inferred from homology"/>
<evidence type="ECO:0000256" key="5">
    <source>
        <dbReference type="ARBA" id="ARBA00022989"/>
    </source>
</evidence>